<feature type="domain" description="Enolpyruvate transferase" evidence="25">
    <location>
        <begin position="418"/>
        <end position="861"/>
    </location>
</feature>
<evidence type="ECO:0000313" key="32">
    <source>
        <dbReference type="Proteomes" id="UP000007148"/>
    </source>
</evidence>
<sequence length="1615" mass="174461">MATIESSMADIQKVHILGKEAIHCGFHLIPYIVETVLGSLPASTYVLVTDTNVANLHLHKFSDQFDAQIAARSVQARFISHVIPPGETSKSREGKAAIEDFLLKNACTRDTVILALGGGVIGDLVGFVAATFMRGVRFVQIPTTLLAMVDSSVGGKTAIDTPHGKNLIGAFWQPEYIFIDAAFLETLPTREFSNGMAEVVKTAAIWNADEFAALESRSSEIFAAIQTPSQFNAGRTLSTRSEAQALLLQVIVGSISVKAHIVTIDERETGLRNLVNFGHTIGHAIEAVVTPQILHGECVSIGMILEAEIARLLGVLGQVAVGRLTRCLKAYNLPVSVHDPRIASLPTSKLLTIDRLLDIMKVDKKNAGPAKKVVLLSRIGATHEPKATVVPDAVIRKVLSEAVTVIAGTPRNSPVSMATPGSKSISNRALVLAALACGTCRLKNLLHSDDTQVMMAASWISKYGATFAWEDGGDTLVVNGGEGALTPPPPGKELYLGNAGTAARFLTTVCALVRSEDGTQSTVITGNARMKQRPIGPLVDALLANGTDVKYQENEGSLPLKIKASTTGFAGGHIRLAASVSSQYVSSILLCAPYAAQPVMLELTGGQVISQPYIDMTIAMMKTFGIVVTRRKDEESGKLLDIYDIPTGKYVNPPEYVIESDASSATYPLAIAAITGTTCTLTNIGSSSLQGDAGFAKAVLEPMGCTVEQTETSTTVTGPPVGSLQAIGLVDMEPMTDAFLTASVLAAVACKPVSKERELPDAPSNTTRILGIANQRVKECNRIRAMIDQLAKFGVQTKELDDGLEVYGLEPSALKNGASIHCYDDHRVAMAFSVLGSLINGTIIEEKRCVEKTWPNWWDDLENKIGLSVDGVELSSQPDASTSGAGRDPEASVLLFGMRGSGKTYLGQIAASELGWEYVDADQYLETVYKMTCKDFVVTHGWDEFRATETRLLPEIISLKPTRTIISLGGGIVETEAARDILKEYAKTKGPVVHISRDIRQIVEYLTNETERPAYSQEIEEVFARRKPWFEECCSHRFVSIVEPTASSSDESLRQIQRTSREVGTFFRHITGVSPNLSPKVNLGQRSYFLSLTFPDIVAQKDLLDENRSDILTGIDAVELRVDLLSPHGAAKQPNVPPREYVIQQLAWLKHITNLPVVYTVRTIAQGGAFPDKAHEELFALLELGIQMGTEYIDVETTLPHSKIRKLAARKGASKLIASYHDWSGDLRWFGTEIEAIHTTASSLGDIVKIVGKANSLEENMELRSFTKSVKKANQSKPIIAINLGEQGQLSRILNETFTPVTHSQLPVAAAPGQLSFSQIQSGLHLLGQLPAKRFYLFGNPISKSPSPTLHNSGFHVLGLPHHYELHQTETVDESVRSIIRSPTFGGASVTIPHKLTIMEALDELSPAAKLIGAVNTVIPVEQADGKTILLGDNTDWQGIRNSVLSRSACRWTAQDTGLIIGAGGTARAAVYALNQLGVGRILLWNRTYSSATQLASSFPVEYNITALTDLSDISNVPPSIIIGTVPASAVTEGGVKLAPEMFGCRQGGVVVEMAYRPKVTPLLELASKASSKWTQVYGVDVLLEQGLRQFELWTTLRAPRRAITQSVTDFYNAV</sequence>
<dbReference type="GO" id="GO:0008652">
    <property type="term" value="P:amino acid biosynthetic process"/>
    <property type="evidence" value="ECO:0007669"/>
    <property type="project" value="UniProtKB-KW"/>
</dbReference>
<comment type="caution">
    <text evidence="23">Lacks conserved residue(s) required for the propagation of feature annotation.</text>
</comment>
<dbReference type="HAMAP" id="MF_03143">
    <property type="entry name" value="Pentafunct_AroM"/>
    <property type="match status" value="1"/>
</dbReference>
<feature type="active site" description="Proton acceptor; for 3-dehydroquinate synthase activity" evidence="23">
    <location>
        <position position="283"/>
    </location>
</feature>
<dbReference type="Pfam" id="PF18317">
    <property type="entry name" value="SDH_C"/>
    <property type="match status" value="1"/>
</dbReference>
<dbReference type="InterPro" id="IPR006264">
    <property type="entry name" value="EPSP_synthase"/>
</dbReference>
<dbReference type="Gene3D" id="3.40.50.10860">
    <property type="entry name" value="Leucine Dehydrogenase, chain A, domain 1"/>
    <property type="match status" value="1"/>
</dbReference>
<dbReference type="InParanoid" id="G4TLR5"/>
<proteinExistence type="inferred from homology"/>
<dbReference type="InterPro" id="IPR036291">
    <property type="entry name" value="NAD(P)-bd_dom_sf"/>
</dbReference>
<comment type="subunit">
    <text evidence="23 24">Homodimer.</text>
</comment>
<dbReference type="GO" id="GO:0005524">
    <property type="term" value="F:ATP binding"/>
    <property type="evidence" value="ECO:0007669"/>
    <property type="project" value="UniProtKB-UniRule"/>
</dbReference>
<dbReference type="STRING" id="1109443.G4TLR5"/>
<dbReference type="InterPro" id="IPR001986">
    <property type="entry name" value="Enolpyruvate_Tfrase_dom"/>
</dbReference>
<keyword evidence="14 23" id="KW-0067">ATP-binding</keyword>
<feature type="binding site" evidence="23">
    <location>
        <begin position="50"/>
        <end position="52"/>
    </location>
    <ligand>
        <name>NAD(+)</name>
        <dbReference type="ChEBI" id="CHEBI:57540"/>
    </ligand>
</feature>
<feature type="binding site" evidence="23">
    <location>
        <begin position="272"/>
        <end position="276"/>
    </location>
    <ligand>
        <name>7-phospho-2-dehydro-3-deoxy-D-arabino-heptonate</name>
        <dbReference type="ChEBI" id="CHEBI:58394"/>
    </ligand>
</feature>
<feature type="binding site" evidence="23">
    <location>
        <position position="295"/>
    </location>
    <ligand>
        <name>Zn(2+)</name>
        <dbReference type="ChEBI" id="CHEBI:29105"/>
        <note>catalytic</note>
    </ligand>
</feature>
<dbReference type="Proteomes" id="UP000007148">
    <property type="component" value="Unassembled WGS sequence"/>
</dbReference>
<feature type="binding site" evidence="23">
    <location>
        <position position="279"/>
    </location>
    <ligand>
        <name>Zn(2+)</name>
        <dbReference type="ChEBI" id="CHEBI:29105"/>
        <note>catalytic</note>
    </ligand>
</feature>
<reference evidence="31 32" key="1">
    <citation type="journal article" date="2011" name="PLoS Pathog.">
        <title>Endophytic Life Strategies Decoded by Genome and Transcriptome Analyses of the Mutualistic Root Symbiont Piriformospora indica.</title>
        <authorList>
            <person name="Zuccaro A."/>
            <person name="Lahrmann U."/>
            <person name="Guldener U."/>
            <person name="Langen G."/>
            <person name="Pfiffi S."/>
            <person name="Biedenkopf D."/>
            <person name="Wong P."/>
            <person name="Samans B."/>
            <person name="Grimm C."/>
            <person name="Basiewicz M."/>
            <person name="Murat C."/>
            <person name="Martin F."/>
            <person name="Kogel K.H."/>
        </authorList>
    </citation>
    <scope>NUCLEOTIDE SEQUENCE [LARGE SCALE GENOMIC DNA]</scope>
    <source>
        <strain evidence="31 32">DSM 11827</strain>
    </source>
</reference>
<dbReference type="GO" id="GO:0003856">
    <property type="term" value="F:3-dehydroquinate synthase activity"/>
    <property type="evidence" value="ECO:0007669"/>
    <property type="project" value="UniProtKB-UniRule"/>
</dbReference>
<feature type="binding site" evidence="23">
    <location>
        <position position="279"/>
    </location>
    <ligand>
        <name>7-phospho-2-dehydro-3-deoxy-D-arabino-heptonate</name>
        <dbReference type="ChEBI" id="CHEBI:58394"/>
    </ligand>
</feature>
<keyword evidence="11 23" id="KW-0547">Nucleotide-binding</keyword>
<comment type="catalytic activity">
    <reaction evidence="20">
        <text>3-phosphoshikimate + phosphoenolpyruvate = 5-O-(1-carboxyvinyl)-3-phosphoshikimate + phosphate</text>
        <dbReference type="Rhea" id="RHEA:21256"/>
        <dbReference type="ChEBI" id="CHEBI:43474"/>
        <dbReference type="ChEBI" id="CHEBI:57701"/>
        <dbReference type="ChEBI" id="CHEBI:58702"/>
        <dbReference type="ChEBI" id="CHEBI:145989"/>
        <dbReference type="EC" id="2.5.1.19"/>
    </reaction>
    <physiologicalReaction direction="left-to-right" evidence="20">
        <dbReference type="Rhea" id="RHEA:21257"/>
    </physiologicalReaction>
</comment>
<dbReference type="InterPro" id="IPR016037">
    <property type="entry name" value="DHQ_synth_AroB"/>
</dbReference>
<dbReference type="PRINTS" id="PR01100">
    <property type="entry name" value="SHIKIMTKNASE"/>
</dbReference>
<evidence type="ECO:0000256" key="24">
    <source>
        <dbReference type="PIRNR" id="PIRNR000514"/>
    </source>
</evidence>
<dbReference type="FunFam" id="3.65.10.10:FF:000007">
    <property type="entry name" value="Pentafunctional AROM polypeptide"/>
    <property type="match status" value="1"/>
</dbReference>
<dbReference type="NCBIfam" id="TIGR01356">
    <property type="entry name" value="aroA"/>
    <property type="match status" value="1"/>
</dbReference>
<dbReference type="GO" id="GO:0004765">
    <property type="term" value="F:shikimate kinase activity"/>
    <property type="evidence" value="ECO:0007669"/>
    <property type="project" value="UniProtKB-UniRule"/>
</dbReference>
<keyword evidence="16 23" id="KW-0560">Oxidoreductase</keyword>
<feature type="domain" description="3-dehydroquinate synthase C-terminal" evidence="30">
    <location>
        <begin position="195"/>
        <end position="366"/>
    </location>
</feature>
<evidence type="ECO:0000256" key="13">
    <source>
        <dbReference type="ARBA" id="ARBA00022833"/>
    </source>
</evidence>
<evidence type="ECO:0000259" key="30">
    <source>
        <dbReference type="Pfam" id="PF24621"/>
    </source>
</evidence>
<evidence type="ECO:0000256" key="18">
    <source>
        <dbReference type="ARBA" id="ARBA00023239"/>
    </source>
</evidence>
<evidence type="ECO:0000259" key="26">
    <source>
        <dbReference type="Pfam" id="PF01488"/>
    </source>
</evidence>
<dbReference type="InterPro" id="IPR041121">
    <property type="entry name" value="SDH_C"/>
</dbReference>
<comment type="subcellular location">
    <subcellularLocation>
        <location evidence="1 23 24">Cytoplasm</location>
    </subcellularLocation>
</comment>
<evidence type="ECO:0000259" key="25">
    <source>
        <dbReference type="Pfam" id="PF00275"/>
    </source>
</evidence>
<dbReference type="PANTHER" id="PTHR21090:SF5">
    <property type="entry name" value="PENTAFUNCTIONAL AROM POLYPEPTIDE"/>
    <property type="match status" value="1"/>
</dbReference>
<dbReference type="GO" id="GO:0004764">
    <property type="term" value="F:shikimate 3-dehydrogenase (NADP+) activity"/>
    <property type="evidence" value="ECO:0007669"/>
    <property type="project" value="UniProtKB-UniRule"/>
</dbReference>
<comment type="similarity">
    <text evidence="23 24">In the C-terminal section; belongs to the shikimate dehydrogenase family.</text>
</comment>
<evidence type="ECO:0000256" key="11">
    <source>
        <dbReference type="ARBA" id="ARBA00022741"/>
    </source>
</evidence>
<evidence type="ECO:0000256" key="12">
    <source>
        <dbReference type="ARBA" id="ARBA00022777"/>
    </source>
</evidence>
<comment type="catalytic activity">
    <reaction evidence="23 24">
        <text>3-dehydroquinate = 3-dehydroshikimate + H2O</text>
        <dbReference type="Rhea" id="RHEA:21096"/>
        <dbReference type="ChEBI" id="CHEBI:15377"/>
        <dbReference type="ChEBI" id="CHEBI:16630"/>
        <dbReference type="ChEBI" id="CHEBI:32364"/>
        <dbReference type="EC" id="4.2.1.10"/>
    </reaction>
</comment>
<dbReference type="NCBIfam" id="TIGR01357">
    <property type="entry name" value="aroB"/>
    <property type="match status" value="1"/>
</dbReference>
<evidence type="ECO:0000256" key="6">
    <source>
        <dbReference type="ARBA" id="ARBA00009948"/>
    </source>
</evidence>
<keyword evidence="7 23" id="KW-0963">Cytoplasm</keyword>
<evidence type="ECO:0000256" key="14">
    <source>
        <dbReference type="ARBA" id="ARBA00022840"/>
    </source>
</evidence>
<dbReference type="HAMAP" id="MF_00109">
    <property type="entry name" value="Shikimate_kinase"/>
    <property type="match status" value="1"/>
</dbReference>
<dbReference type="SUPFAM" id="SSF55205">
    <property type="entry name" value="EPT/RTPC-like"/>
    <property type="match status" value="1"/>
</dbReference>
<dbReference type="GO" id="GO:0003866">
    <property type="term" value="F:3-phosphoshikimate 1-carboxyvinyltransferase activity"/>
    <property type="evidence" value="ECO:0007669"/>
    <property type="project" value="UniProtKB-UniRule"/>
</dbReference>
<dbReference type="GO" id="GO:0009423">
    <property type="term" value="P:chorismate biosynthetic process"/>
    <property type="evidence" value="ECO:0007669"/>
    <property type="project" value="UniProtKB-UniRule"/>
</dbReference>
<feature type="active site" description="Proton acceptor; for 3-dehydroquinate dehydratase activity" evidence="23">
    <location>
        <position position="1221"/>
    </location>
</feature>
<evidence type="ECO:0000259" key="29">
    <source>
        <dbReference type="Pfam" id="PF18317"/>
    </source>
</evidence>
<evidence type="ECO:0000256" key="7">
    <source>
        <dbReference type="ARBA" id="ARBA00022490"/>
    </source>
</evidence>
<dbReference type="InterPro" id="IPR023000">
    <property type="entry name" value="Shikimate_kinase_CS"/>
</dbReference>
<dbReference type="InterPro" id="IPR027417">
    <property type="entry name" value="P-loop_NTPase"/>
</dbReference>
<dbReference type="InterPro" id="IPR036968">
    <property type="entry name" value="Enolpyruvate_Tfrase_sf"/>
</dbReference>
<dbReference type="PIRSF" id="PIRSF000514">
    <property type="entry name" value="Pentafunct_AroM"/>
    <property type="match status" value="1"/>
</dbReference>
<dbReference type="PROSITE" id="PS00104">
    <property type="entry name" value="EPSP_SYNTHASE_1"/>
    <property type="match status" value="1"/>
</dbReference>
<dbReference type="Gene3D" id="1.20.1090.10">
    <property type="entry name" value="Dehydroquinate synthase-like - alpha domain"/>
    <property type="match status" value="1"/>
</dbReference>
<dbReference type="InterPro" id="IPR023193">
    <property type="entry name" value="EPSP_synthase_CS"/>
</dbReference>
<dbReference type="PROSITE" id="PS01128">
    <property type="entry name" value="SHIKIMATE_KINASE"/>
    <property type="match status" value="1"/>
</dbReference>
<dbReference type="CDD" id="cd00464">
    <property type="entry name" value="SK"/>
    <property type="match status" value="1"/>
</dbReference>
<evidence type="ECO:0000256" key="16">
    <source>
        <dbReference type="ARBA" id="ARBA00023002"/>
    </source>
</evidence>
<dbReference type="NCBIfam" id="TIGR01093">
    <property type="entry name" value="aroD"/>
    <property type="match status" value="1"/>
</dbReference>
<evidence type="ECO:0000256" key="1">
    <source>
        <dbReference type="ARBA" id="ARBA00004496"/>
    </source>
</evidence>
<feature type="binding site" evidence="23">
    <location>
        <position position="165"/>
    </location>
    <ligand>
        <name>NAD(+)</name>
        <dbReference type="ChEBI" id="CHEBI:57540"/>
    </ligand>
</feature>
<evidence type="ECO:0000256" key="23">
    <source>
        <dbReference type="HAMAP-Rule" id="MF_03143"/>
    </source>
</evidence>
<comment type="similarity">
    <text evidence="23 24">In the 3rd section; belongs to the shikimate kinase family.</text>
</comment>
<evidence type="ECO:0000256" key="10">
    <source>
        <dbReference type="ARBA" id="ARBA00022723"/>
    </source>
</evidence>
<feature type="region of interest" description="3-dehydroquinate synthase" evidence="23">
    <location>
        <begin position="1"/>
        <end position="392"/>
    </location>
</feature>
<feature type="binding site" evidence="23">
    <location>
        <begin position="183"/>
        <end position="186"/>
    </location>
    <ligand>
        <name>NAD(+)</name>
        <dbReference type="ChEBI" id="CHEBI:57540"/>
    </ligand>
</feature>
<feature type="binding site" evidence="23">
    <location>
        <position position="150"/>
    </location>
    <ligand>
        <name>7-phospho-2-dehydro-3-deoxy-D-arabino-heptonate</name>
        <dbReference type="ChEBI" id="CHEBI:58394"/>
    </ligand>
</feature>
<evidence type="ECO:0000256" key="5">
    <source>
        <dbReference type="ARBA" id="ARBA00009349"/>
    </source>
</evidence>
<keyword evidence="32" id="KW-1185">Reference proteome</keyword>
<dbReference type="OrthoDB" id="197068at2759"/>
<dbReference type="InterPro" id="IPR013785">
    <property type="entry name" value="Aldolase_TIM"/>
</dbReference>
<dbReference type="InterPro" id="IPR006151">
    <property type="entry name" value="Shikm_DH/Glu-tRNA_Rdtase"/>
</dbReference>
<feature type="active site" description="Proton acceptor; for 3-dehydroquinate synthase activity" evidence="23">
    <location>
        <position position="268"/>
    </location>
</feature>
<feature type="active site" description="Schiff-base intermediate with substrate; for 3-dehydroquinate dehydratase activity" evidence="23">
    <location>
        <position position="1249"/>
    </location>
</feature>
<dbReference type="InterPro" id="IPR013792">
    <property type="entry name" value="RNA3'P_cycl/enolpyr_Trfase_a/b"/>
</dbReference>
<dbReference type="FunFam" id="3.40.50.300:FF:001256">
    <property type="entry name" value="Pentafunctional AROM polypeptide"/>
    <property type="match status" value="1"/>
</dbReference>
<dbReference type="InterPro" id="IPR013708">
    <property type="entry name" value="Shikimate_DH-bd_N"/>
</dbReference>
<comment type="pathway">
    <text evidence="23 24">Metabolic intermediate biosynthesis; chorismate biosynthesis; chorismate from D-erythrose 4-phosphate and phosphoenolpyruvate: step 3/7.</text>
</comment>
<dbReference type="InterPro" id="IPR008289">
    <property type="entry name" value="Pentafunct_AroM"/>
</dbReference>
<comment type="similarity">
    <text evidence="6">Belongs to the EPSP synthase family.</text>
</comment>
<feature type="binding site" evidence="23">
    <location>
        <position position="295"/>
    </location>
    <ligand>
        <name>7-phospho-2-dehydro-3-deoxy-D-arabino-heptonate</name>
        <dbReference type="ChEBI" id="CHEBI:58394"/>
    </ligand>
</feature>
<dbReference type="InterPro" id="IPR000623">
    <property type="entry name" value="Shikimate_kinase/TSH1"/>
</dbReference>
<dbReference type="FunFam" id="3.65.10.10:FF:000008">
    <property type="entry name" value="Pentafunctional AROM polypeptide"/>
    <property type="match status" value="1"/>
</dbReference>
<feature type="binding site" evidence="23">
    <location>
        <begin position="118"/>
        <end position="120"/>
    </location>
    <ligand>
        <name>NAD(+)</name>
        <dbReference type="ChEBI" id="CHEBI:57540"/>
    </ligand>
</feature>
<comment type="similarity">
    <text evidence="4">In the 2nd section; belongs to the type-I 3-dehydroquinase family.</text>
</comment>
<feature type="binding site" evidence="23">
    <location>
        <begin position="143"/>
        <end position="144"/>
    </location>
    <ligand>
        <name>NAD(+)</name>
        <dbReference type="ChEBI" id="CHEBI:57540"/>
    </ligand>
</feature>
<feature type="binding site" evidence="23">
    <location>
        <position position="258"/>
    </location>
    <ligand>
        <name>7-phospho-2-dehydro-3-deoxy-D-arabino-heptonate</name>
        <dbReference type="ChEBI" id="CHEBI:58394"/>
    </ligand>
</feature>
<feature type="binding site" evidence="23">
    <location>
        <position position="156"/>
    </location>
    <ligand>
        <name>7-phospho-2-dehydro-3-deoxy-D-arabino-heptonate</name>
        <dbReference type="ChEBI" id="CHEBI:58394"/>
    </ligand>
</feature>
<dbReference type="Pfam" id="PF24621">
    <property type="entry name" value="DHQS_C"/>
    <property type="match status" value="1"/>
</dbReference>
<dbReference type="Gene3D" id="3.40.50.1970">
    <property type="match status" value="1"/>
</dbReference>
<evidence type="ECO:0000313" key="31">
    <source>
        <dbReference type="EMBL" id="CCA72260.1"/>
    </source>
</evidence>
<evidence type="ECO:0000259" key="28">
    <source>
        <dbReference type="Pfam" id="PF08501"/>
    </source>
</evidence>
<comment type="pathway">
    <text evidence="3 23 24">Metabolic intermediate biosynthesis; chorismate biosynthesis; chorismate from D-erythrose 4-phosphate and phosphoenolpyruvate: step 5/7.</text>
</comment>
<dbReference type="CDD" id="cd01065">
    <property type="entry name" value="NAD_bind_Shikimate_DH"/>
    <property type="match status" value="1"/>
</dbReference>
<feature type="domain" description="3-dehydroquinate synthase N-terminal" evidence="27">
    <location>
        <begin position="82"/>
        <end position="193"/>
    </location>
</feature>
<comment type="similarity">
    <text evidence="23 24">In the 4th section; belongs to the type-I 3-dehydroquinase family.</text>
</comment>
<dbReference type="Gene3D" id="3.40.50.300">
    <property type="entry name" value="P-loop containing nucleotide triphosphate hydrolases"/>
    <property type="match status" value="1"/>
</dbReference>
<evidence type="ECO:0000256" key="19">
    <source>
        <dbReference type="ARBA" id="ARBA00023268"/>
    </source>
</evidence>
<keyword evidence="9 23" id="KW-0808">Transferase</keyword>
<dbReference type="CDD" id="cd01556">
    <property type="entry name" value="EPSP_synthase"/>
    <property type="match status" value="1"/>
</dbReference>
<dbReference type="CDD" id="cd00502">
    <property type="entry name" value="DHQase_I"/>
    <property type="match status" value="1"/>
</dbReference>
<dbReference type="InterPro" id="IPR010110">
    <property type="entry name" value="Shikimate_DH_AroM-type"/>
</dbReference>
<dbReference type="Pfam" id="PF01488">
    <property type="entry name" value="Shikimate_DH"/>
    <property type="match status" value="1"/>
</dbReference>
<dbReference type="Gene3D" id="3.20.20.70">
    <property type="entry name" value="Aldolase class I"/>
    <property type="match status" value="1"/>
</dbReference>
<comment type="catalytic activity">
    <reaction evidence="23 24">
        <text>7-phospho-2-dehydro-3-deoxy-D-arabino-heptonate = 3-dehydroquinate + phosphate</text>
        <dbReference type="Rhea" id="RHEA:21968"/>
        <dbReference type="ChEBI" id="CHEBI:32364"/>
        <dbReference type="ChEBI" id="CHEBI:43474"/>
        <dbReference type="ChEBI" id="CHEBI:58394"/>
        <dbReference type="EC" id="4.2.3.4"/>
    </reaction>
</comment>
<comment type="catalytic activity">
    <reaction evidence="21 23 24">
        <text>shikimate + ATP = 3-phosphoshikimate + ADP + H(+)</text>
        <dbReference type="Rhea" id="RHEA:13121"/>
        <dbReference type="ChEBI" id="CHEBI:15378"/>
        <dbReference type="ChEBI" id="CHEBI:30616"/>
        <dbReference type="ChEBI" id="CHEBI:36208"/>
        <dbReference type="ChEBI" id="CHEBI:145989"/>
        <dbReference type="ChEBI" id="CHEBI:456216"/>
        <dbReference type="EC" id="2.7.1.71"/>
    </reaction>
</comment>
<dbReference type="SUPFAM" id="SSF53223">
    <property type="entry name" value="Aminoacid dehydrogenase-like, N-terminal domain"/>
    <property type="match status" value="1"/>
</dbReference>
<feature type="domain" description="SDH C-terminal" evidence="29">
    <location>
        <begin position="1579"/>
        <end position="1608"/>
    </location>
</feature>
<keyword evidence="10 23" id="KW-0479">Metal-binding</keyword>
<evidence type="ECO:0000256" key="22">
    <source>
        <dbReference type="ARBA" id="ARBA00054455"/>
    </source>
</evidence>
<dbReference type="InterPro" id="IPR031322">
    <property type="entry name" value="Shikimate/glucono_kinase"/>
</dbReference>
<accession>G4TLR5</accession>
<evidence type="ECO:0000256" key="9">
    <source>
        <dbReference type="ARBA" id="ARBA00022679"/>
    </source>
</evidence>
<dbReference type="SUPFAM" id="SSF51735">
    <property type="entry name" value="NAD(P)-binding Rossmann-fold domains"/>
    <property type="match status" value="1"/>
</dbReference>
<feature type="domain" description="Shikimate dehydrogenase substrate binding N-terminal" evidence="28">
    <location>
        <begin position="1337"/>
        <end position="1418"/>
    </location>
</feature>
<dbReference type="FunFam" id="1.20.1090.10:FF:000007">
    <property type="entry name" value="Pentafunctional AROM polypeptide"/>
    <property type="match status" value="1"/>
</dbReference>
<keyword evidence="18 23" id="KW-0456">Lyase</keyword>
<dbReference type="HAMAP" id="MF_00210">
    <property type="entry name" value="EPSP_synth"/>
    <property type="match status" value="1"/>
</dbReference>
<comment type="cofactor">
    <cofactor evidence="23 24">
        <name>Zn(2+)</name>
        <dbReference type="ChEBI" id="CHEBI:29105"/>
    </cofactor>
    <text evidence="23 24">Binds 2 Zn(2+) ions per subunit.</text>
</comment>
<feature type="binding site" evidence="23">
    <location>
        <position position="123"/>
    </location>
    <ligand>
        <name>NAD(+)</name>
        <dbReference type="ChEBI" id="CHEBI:57540"/>
    </ligand>
</feature>
<dbReference type="PROSITE" id="PS00885">
    <property type="entry name" value="EPSP_SYNTHASE_2"/>
    <property type="match status" value="1"/>
</dbReference>
<dbReference type="OMA" id="SWANMSW"/>
<comment type="similarity">
    <text evidence="23">In the N-terminal section; belongs to the sugar phosphate cyclases superfamily. Dehydroquinate synthase family.</text>
</comment>
<dbReference type="Pfam" id="PF08501">
    <property type="entry name" value="Shikimate_dh_N"/>
    <property type="match status" value="1"/>
</dbReference>
<dbReference type="HOGENOM" id="CLU_001201_1_2_1"/>
<dbReference type="EC" id="1.1.1.25" evidence="23"/>
<feature type="region of interest" description="Shikimate dehydrogenase" evidence="23">
    <location>
        <begin position="1332"/>
        <end position="1615"/>
    </location>
</feature>
<gene>
    <name evidence="31" type="ORF">PIIN_06194</name>
</gene>
<dbReference type="SUPFAM" id="SSF52540">
    <property type="entry name" value="P-loop containing nucleoside triphosphate hydrolases"/>
    <property type="match status" value="1"/>
</dbReference>
<dbReference type="InterPro" id="IPR001381">
    <property type="entry name" value="DHquinase_I"/>
</dbReference>
<dbReference type="GO" id="GO:0005737">
    <property type="term" value="C:cytoplasm"/>
    <property type="evidence" value="ECO:0007669"/>
    <property type="project" value="UniProtKB-SubCell"/>
</dbReference>
<dbReference type="Pfam" id="PF01761">
    <property type="entry name" value="DHQ_synthase"/>
    <property type="match status" value="1"/>
</dbReference>
<feature type="binding site" evidence="23">
    <location>
        <begin position="897"/>
        <end position="904"/>
    </location>
    <ligand>
        <name>ATP</name>
        <dbReference type="ChEBI" id="CHEBI:30616"/>
    </ligand>
</feature>
<protein>
    <recommendedName>
        <fullName evidence="23">Pentafunctional AROM polypeptide</fullName>
    </recommendedName>
    <domain>
        <recommendedName>
            <fullName evidence="23">3-dehydroquinate synthase</fullName>
            <shortName evidence="23">DHQS</shortName>
            <ecNumber evidence="23">4.2.3.4</ecNumber>
        </recommendedName>
    </domain>
    <domain>
        <recommendedName>
            <fullName evidence="23">3-phosphoshikimate 1-carboxyvinyltransferase</fullName>
            <ecNumber evidence="23">2.5.1.19</ecNumber>
        </recommendedName>
        <alternativeName>
            <fullName evidence="23">5-enolpyruvylshikimate-3-phosphate synthase</fullName>
            <shortName evidence="23">EPSP synthase</shortName>
            <shortName evidence="23">EPSPS</shortName>
        </alternativeName>
    </domain>
    <domain>
        <recommendedName>
            <fullName evidence="23">Shikimate kinase</fullName>
            <shortName evidence="23">SK</shortName>
            <ecNumber evidence="23">2.7.1.71</ecNumber>
        </recommendedName>
    </domain>
    <domain>
        <recommendedName>
            <fullName evidence="23">3-dehydroquinate dehydratase</fullName>
            <shortName evidence="23">3-dehydroquinase</shortName>
            <ecNumber evidence="23">4.2.1.10</ecNumber>
        </recommendedName>
    </domain>
    <domain>
        <recommendedName>
            <fullName evidence="23">Shikimate dehydrogenase</fullName>
            <ecNumber evidence="23">1.1.1.25</ecNumber>
        </recommendedName>
    </domain>
</protein>
<dbReference type="EC" id="4.2.3.4" evidence="23"/>
<feature type="binding site" evidence="23">
    <location>
        <position position="198"/>
    </location>
    <ligand>
        <name>Zn(2+)</name>
        <dbReference type="ChEBI" id="CHEBI:29105"/>
        <note>catalytic</note>
    </ligand>
</feature>
<keyword evidence="17 23" id="KW-0057">Aromatic amino acid biosynthesis</keyword>
<keyword evidence="15 23" id="KW-0521">NADP</keyword>
<comment type="pathway">
    <text evidence="23 24">Metabolic intermediate biosynthesis; chorismate biosynthesis; chorismate from D-erythrose 4-phosphate and phosphoenolpyruvate: step 4/7.</text>
</comment>
<organism evidence="31 32">
    <name type="scientific">Serendipita indica (strain DSM 11827)</name>
    <name type="common">Root endophyte fungus</name>
    <name type="synonym">Piriformospora indica</name>
    <dbReference type="NCBI Taxonomy" id="1109443"/>
    <lineage>
        <taxon>Eukaryota</taxon>
        <taxon>Fungi</taxon>
        <taxon>Dikarya</taxon>
        <taxon>Basidiomycota</taxon>
        <taxon>Agaricomycotina</taxon>
        <taxon>Agaricomycetes</taxon>
        <taxon>Sebacinales</taxon>
        <taxon>Serendipitaceae</taxon>
        <taxon>Serendipita</taxon>
    </lineage>
</organism>
<dbReference type="GO" id="GO:0003855">
    <property type="term" value="F:3-dehydroquinate dehydratase activity"/>
    <property type="evidence" value="ECO:0007669"/>
    <property type="project" value="UniProtKB-UniRule"/>
</dbReference>
<comment type="catalytic activity">
    <reaction evidence="23 24">
        <text>shikimate + NADP(+) = 3-dehydroshikimate + NADPH + H(+)</text>
        <dbReference type="Rhea" id="RHEA:17737"/>
        <dbReference type="ChEBI" id="CHEBI:15378"/>
        <dbReference type="ChEBI" id="CHEBI:16630"/>
        <dbReference type="ChEBI" id="CHEBI:36208"/>
        <dbReference type="ChEBI" id="CHEBI:57783"/>
        <dbReference type="ChEBI" id="CHEBI:58349"/>
        <dbReference type="EC" id="1.1.1.25"/>
    </reaction>
</comment>
<dbReference type="Pfam" id="PF01487">
    <property type="entry name" value="DHquinase_I"/>
    <property type="match status" value="1"/>
</dbReference>
<feature type="binding site" evidence="23">
    <location>
        <position position="194"/>
    </location>
    <ligand>
        <name>NAD(+)</name>
        <dbReference type="ChEBI" id="CHEBI:57540"/>
    </ligand>
</feature>
<dbReference type="EC" id="2.5.1.19" evidence="23"/>
<dbReference type="FunCoup" id="G4TLR5">
    <property type="interactions" value="104"/>
</dbReference>
<dbReference type="InterPro" id="IPR056179">
    <property type="entry name" value="DHQS_C"/>
</dbReference>
<feature type="binding site" evidence="23">
    <location>
        <position position="364"/>
    </location>
    <ligand>
        <name>7-phospho-2-dehydro-3-deoxy-D-arabino-heptonate</name>
        <dbReference type="ChEBI" id="CHEBI:58394"/>
    </ligand>
</feature>
<dbReference type="GO" id="GO:0046872">
    <property type="term" value="F:metal ion binding"/>
    <property type="evidence" value="ECO:0007669"/>
    <property type="project" value="UniProtKB-UniRule"/>
</dbReference>
<dbReference type="EMBL" id="CAFZ01000155">
    <property type="protein sequence ID" value="CCA72260.1"/>
    <property type="molecule type" value="Genomic_DNA"/>
</dbReference>
<dbReference type="Gene3D" id="3.40.50.720">
    <property type="entry name" value="NAD(P)-binding Rossmann-like Domain"/>
    <property type="match status" value="1"/>
</dbReference>
<name>G4TLR5_SERID</name>
<dbReference type="Gene3D" id="3.65.10.10">
    <property type="entry name" value="Enolpyruvate transferase domain"/>
    <property type="match status" value="2"/>
</dbReference>
<evidence type="ECO:0000256" key="20">
    <source>
        <dbReference type="ARBA" id="ARBA00044633"/>
    </source>
</evidence>
<dbReference type="FunFam" id="3.40.50.1970:FF:000007">
    <property type="entry name" value="Pentafunctional AROM polypeptide"/>
    <property type="match status" value="1"/>
</dbReference>
<keyword evidence="12 23" id="KW-0418">Kinase</keyword>
<keyword evidence="19 23" id="KW-0511">Multifunctional enzyme</keyword>
<comment type="pathway">
    <text evidence="23 24">Metabolic intermediate biosynthesis; chorismate biosynthesis; chorismate from D-erythrose 4-phosphate and phosphoenolpyruvate: step 2/7.</text>
</comment>
<dbReference type="UniPathway" id="UPA00053">
    <property type="reaction ID" value="UER00085"/>
</dbReference>
<evidence type="ECO:0000256" key="4">
    <source>
        <dbReference type="ARBA" id="ARBA00006477"/>
    </source>
</evidence>
<dbReference type="Pfam" id="PF00275">
    <property type="entry name" value="EPSP_synthase"/>
    <property type="match status" value="1"/>
</dbReference>
<dbReference type="SUPFAM" id="SSF56796">
    <property type="entry name" value="Dehydroquinate synthase-like"/>
    <property type="match status" value="1"/>
</dbReference>
<evidence type="ECO:0000256" key="15">
    <source>
        <dbReference type="ARBA" id="ARBA00022857"/>
    </source>
</evidence>
<feature type="binding site" evidence="23">
    <location>
        <begin position="87"/>
        <end position="90"/>
    </location>
    <ligand>
        <name>NAD(+)</name>
        <dbReference type="ChEBI" id="CHEBI:57540"/>
    </ligand>
</feature>
<evidence type="ECO:0000256" key="3">
    <source>
        <dbReference type="ARBA" id="ARBA00004842"/>
    </source>
</evidence>
<feature type="active site" description="For EPSP synthase activity" evidence="23">
    <location>
        <position position="849"/>
    </location>
</feature>
<dbReference type="EC" id="4.2.1.10" evidence="23"/>
<feature type="domain" description="Quinate/shikimate 5-dehydrogenase/glutamyl-tRNA reductase" evidence="26">
    <location>
        <begin position="1455"/>
        <end position="1517"/>
    </location>
</feature>
<feature type="binding site" evidence="23">
    <location>
        <begin position="198"/>
        <end position="201"/>
    </location>
    <ligand>
        <name>7-phospho-2-dehydro-3-deoxy-D-arabino-heptonate</name>
        <dbReference type="ChEBI" id="CHEBI:58394"/>
    </ligand>
</feature>
<comment type="caution">
    <text evidence="31">The sequence shown here is derived from an EMBL/GenBank/DDBJ whole genome shotgun (WGS) entry which is preliminary data.</text>
</comment>
<dbReference type="GO" id="GO:0009073">
    <property type="term" value="P:aromatic amino acid family biosynthetic process"/>
    <property type="evidence" value="ECO:0007669"/>
    <property type="project" value="UniProtKB-UniRule"/>
</dbReference>
<dbReference type="Pfam" id="PF01202">
    <property type="entry name" value="SKI"/>
    <property type="match status" value="1"/>
</dbReference>
<dbReference type="InterPro" id="IPR046346">
    <property type="entry name" value="Aminoacid_DH-like_N_sf"/>
</dbReference>
<feature type="binding site" evidence="23">
    <location>
        <position position="134"/>
    </location>
    <ligand>
        <name>7-phospho-2-dehydro-3-deoxy-D-arabino-heptonate</name>
        <dbReference type="ChEBI" id="CHEBI:58394"/>
    </ligand>
</feature>
<dbReference type="FunFam" id="3.20.20.70:FF:000135">
    <property type="entry name" value="Pentafunctional AROM polypeptide"/>
    <property type="match status" value="1"/>
</dbReference>
<comment type="similarity">
    <text evidence="23 24">In the 2nd section; belongs to the EPSP synthase family.</text>
</comment>
<evidence type="ECO:0000256" key="17">
    <source>
        <dbReference type="ARBA" id="ARBA00023141"/>
    </source>
</evidence>
<comment type="similarity">
    <text evidence="5">In the N-terminal section; belongs to the shikimate kinase family.</text>
</comment>
<dbReference type="SUPFAM" id="SSF51569">
    <property type="entry name" value="Aldolase"/>
    <property type="match status" value="1"/>
</dbReference>
<dbReference type="PANTHER" id="PTHR21090">
    <property type="entry name" value="AROM/DEHYDROQUINATE SYNTHASE"/>
    <property type="match status" value="1"/>
</dbReference>
<dbReference type="NCBIfam" id="TIGR01809">
    <property type="entry name" value="Shik-DH-AROM"/>
    <property type="match status" value="1"/>
</dbReference>
<evidence type="ECO:0000256" key="2">
    <source>
        <dbReference type="ARBA" id="ARBA00004811"/>
    </source>
</evidence>
<dbReference type="eggNOG" id="KOG0692">
    <property type="taxonomic scope" value="Eukaryota"/>
</dbReference>
<dbReference type="InterPro" id="IPR030960">
    <property type="entry name" value="DHQS/DOIS_N"/>
</dbReference>
<evidence type="ECO:0000259" key="27">
    <source>
        <dbReference type="Pfam" id="PF01761"/>
    </source>
</evidence>
<comment type="similarity">
    <text evidence="24">In the N-terminal section; belongs to the dehydroquinate synthase family.</text>
</comment>
<dbReference type="CDD" id="cd08195">
    <property type="entry name" value="DHQS"/>
    <property type="match status" value="1"/>
</dbReference>
<feature type="binding site" evidence="23">
    <location>
        <position position="166"/>
    </location>
    <ligand>
        <name>7-phospho-2-dehydro-3-deoxy-D-arabino-heptonate</name>
        <dbReference type="ChEBI" id="CHEBI:58394"/>
    </ligand>
</feature>
<keyword evidence="13 23" id="KW-0862">Zinc</keyword>
<evidence type="ECO:0000256" key="21">
    <source>
        <dbReference type="ARBA" id="ARBA00048567"/>
    </source>
</evidence>
<dbReference type="EC" id="2.7.1.71" evidence="23"/>
<comment type="pathway">
    <text evidence="2 23 24">Metabolic intermediate biosynthesis; chorismate biosynthesis; chorismate from D-erythrose 4-phosphate and phosphoenolpyruvate: step 6/7.</text>
</comment>
<comment type="function">
    <text evidence="22 23 24">The AROM polypeptide catalyzes 5 consecutive enzymatic reactions in prechorismate polyaromatic amino acid biosynthesis.</text>
</comment>
<evidence type="ECO:0000256" key="8">
    <source>
        <dbReference type="ARBA" id="ARBA00022605"/>
    </source>
</evidence>
<keyword evidence="8 23" id="KW-0028">Amino-acid biosynthesis</keyword>